<keyword evidence="3" id="KW-0677">Repeat</keyword>
<feature type="compositionally biased region" description="Basic and acidic residues" evidence="6">
    <location>
        <begin position="533"/>
        <end position="581"/>
    </location>
</feature>
<feature type="compositionally biased region" description="Basic residues" evidence="6">
    <location>
        <begin position="796"/>
        <end position="805"/>
    </location>
</feature>
<feature type="repeat" description="WD" evidence="5">
    <location>
        <begin position="1"/>
        <end position="35"/>
    </location>
</feature>
<keyword evidence="2 5" id="KW-0853">WD repeat</keyword>
<dbReference type="Gene3D" id="2.130.10.10">
    <property type="entry name" value="YVTN repeat-like/Quinoprotein amine dehydrogenase"/>
    <property type="match status" value="2"/>
</dbReference>
<dbReference type="EMBL" id="BFEA01000155">
    <property type="protein sequence ID" value="GBG71907.1"/>
    <property type="molecule type" value="Genomic_DNA"/>
</dbReference>
<protein>
    <submittedName>
        <fullName evidence="7">Uncharacterized protein</fullName>
    </submittedName>
</protein>
<dbReference type="PROSITE" id="PS50082">
    <property type="entry name" value="WD_REPEATS_2"/>
    <property type="match status" value="1"/>
</dbReference>
<evidence type="ECO:0000313" key="7">
    <source>
        <dbReference type="EMBL" id="GBG71907.1"/>
    </source>
</evidence>
<feature type="region of interest" description="Disordered" evidence="6">
    <location>
        <begin position="472"/>
        <end position="683"/>
    </location>
</feature>
<evidence type="ECO:0000256" key="1">
    <source>
        <dbReference type="ARBA" id="ARBA00004123"/>
    </source>
</evidence>
<keyword evidence="4" id="KW-0539">Nucleus</keyword>
<sequence length="805" mass="87106">MKSLAFNRRGTLLAAGCCDGSSVIWDFDTRGVAKELTSEYSSSPITCVSWSKTGHKLLGGAPDRILLWDVVSGKVEITVEFDSPVTGASISPKDSAICLVCFASGSPVLVDLHDGSKKPLLRELCETDSVNRGERSCGGGALPLSKGAEESGTPQAQGRAGKGGNAGGEAHGVSASAATFNKKGDLVYVGNAKGELLLVDVATQSILGVVVVSPGSAIRQVAFDRSGDCLLTNSNDRIIRIFTNLLPSENSAEAAAQIAQAGNAGLTPSAGSPTAGGGNNRASLSKGSGKGGADLDRLGVSSKKHRSPFLRRAKDFQDVVNRCPWKVACFSGDSEYVLGASALKAEHKIHIWNRNFGQLVRILEGPKEGILDLVWHPTRPIVASVATSGVVYLWAKGYIENWSAFAPDFKELEENEEYVEREDEFDQVQEEKLYAEIECVSCVCDRSVGLRMRKVKPAREEEDEEVDILTVEKVPAYSDSDNSQDGLYFLPTVPEPDPPPEGWENLQDGVQEDTKGKAKEKGNETQEDDDDDKEKVVGRARAREMGSGQESRKERRREGRKNTRLSAEHRGAACLAERVKGEVAQTQEAGKEWSAERQGDGAREDDKNLVDTEDQGTNGRGENDASWPTMTEDTDEVDEAAADEEMESGQNAEPGSHQRPKRRRKIPDRLLDSQEGKMLRPINRRKCLGRLRLSAPAGLPRGAHSFRRVVGRGATSRPRGSSHETGQDDPFARASSSDLVGGTTASADDFRTTASQFLHRSPVHVHKDGPLTRQGEHGGAHADGNTFHHWDSPIPVHRRQSPYSI</sequence>
<dbReference type="PANTHER" id="PTHR44040:SF1">
    <property type="entry name" value="RETINOBLASTOMA-BINDING PROTEIN 5"/>
    <property type="match status" value="1"/>
</dbReference>
<dbReference type="SMART" id="SM00320">
    <property type="entry name" value="WD40"/>
    <property type="match status" value="4"/>
</dbReference>
<dbReference type="InterPro" id="IPR036322">
    <property type="entry name" value="WD40_repeat_dom_sf"/>
</dbReference>
<dbReference type="Proteomes" id="UP000265515">
    <property type="component" value="Unassembled WGS sequence"/>
</dbReference>
<organism evidence="7 8">
    <name type="scientific">Chara braunii</name>
    <name type="common">Braun's stonewort</name>
    <dbReference type="NCBI Taxonomy" id="69332"/>
    <lineage>
        <taxon>Eukaryota</taxon>
        <taxon>Viridiplantae</taxon>
        <taxon>Streptophyta</taxon>
        <taxon>Charophyceae</taxon>
        <taxon>Charales</taxon>
        <taxon>Characeae</taxon>
        <taxon>Chara</taxon>
    </lineage>
</organism>
<feature type="compositionally biased region" description="Polar residues" evidence="6">
    <location>
        <begin position="734"/>
        <end position="746"/>
    </location>
</feature>
<feature type="compositionally biased region" description="Basic and acidic residues" evidence="6">
    <location>
        <begin position="589"/>
        <end position="610"/>
    </location>
</feature>
<dbReference type="PROSITE" id="PS00678">
    <property type="entry name" value="WD_REPEATS_1"/>
    <property type="match status" value="1"/>
</dbReference>
<gene>
    <name evidence="7" type="ORF">CBR_g10843</name>
</gene>
<feature type="region of interest" description="Disordered" evidence="6">
    <location>
        <begin position="696"/>
        <end position="746"/>
    </location>
</feature>
<dbReference type="STRING" id="69332.A0A388KPF1"/>
<dbReference type="Gramene" id="GBG71907">
    <property type="protein sequence ID" value="GBG71907"/>
    <property type="gene ID" value="CBR_g10843"/>
</dbReference>
<keyword evidence="8" id="KW-1185">Reference proteome</keyword>
<comment type="caution">
    <text evidence="7">The sequence shown here is derived from an EMBL/GenBank/DDBJ whole genome shotgun (WGS) entry which is preliminary data.</text>
</comment>
<feature type="compositionally biased region" description="Acidic residues" evidence="6">
    <location>
        <begin position="632"/>
        <end position="647"/>
    </location>
</feature>
<evidence type="ECO:0000256" key="2">
    <source>
        <dbReference type="ARBA" id="ARBA00022574"/>
    </source>
</evidence>
<evidence type="ECO:0000256" key="6">
    <source>
        <dbReference type="SAM" id="MobiDB-lite"/>
    </source>
</evidence>
<dbReference type="InterPro" id="IPR037850">
    <property type="entry name" value="RBBP5/Swd1"/>
</dbReference>
<feature type="region of interest" description="Disordered" evidence="6">
    <location>
        <begin position="133"/>
        <end position="172"/>
    </location>
</feature>
<accession>A0A388KPF1</accession>
<feature type="compositionally biased region" description="Gly residues" evidence="6">
    <location>
        <begin position="160"/>
        <end position="170"/>
    </location>
</feature>
<dbReference type="AlphaFoldDB" id="A0A388KPF1"/>
<feature type="compositionally biased region" description="Basic and acidic residues" evidence="6">
    <location>
        <begin position="512"/>
        <end position="524"/>
    </location>
</feature>
<proteinExistence type="predicted"/>
<feature type="region of interest" description="Disordered" evidence="6">
    <location>
        <begin position="265"/>
        <end position="299"/>
    </location>
</feature>
<feature type="region of interest" description="Disordered" evidence="6">
    <location>
        <begin position="765"/>
        <end position="805"/>
    </location>
</feature>
<evidence type="ECO:0000256" key="3">
    <source>
        <dbReference type="ARBA" id="ARBA00022737"/>
    </source>
</evidence>
<feature type="compositionally biased region" description="Basic and acidic residues" evidence="6">
    <location>
        <begin position="765"/>
        <end position="791"/>
    </location>
</feature>
<dbReference type="Pfam" id="PF00400">
    <property type="entry name" value="WD40"/>
    <property type="match status" value="2"/>
</dbReference>
<comment type="subcellular location">
    <subcellularLocation>
        <location evidence="1">Nucleus</location>
    </subcellularLocation>
</comment>
<name>A0A388KPF1_CHABU</name>
<evidence type="ECO:0000256" key="5">
    <source>
        <dbReference type="PROSITE-ProRule" id="PRU00221"/>
    </source>
</evidence>
<evidence type="ECO:0000256" key="4">
    <source>
        <dbReference type="ARBA" id="ARBA00023242"/>
    </source>
</evidence>
<evidence type="ECO:0000313" key="8">
    <source>
        <dbReference type="Proteomes" id="UP000265515"/>
    </source>
</evidence>
<feature type="compositionally biased region" description="Basic and acidic residues" evidence="6">
    <location>
        <begin position="667"/>
        <end position="678"/>
    </location>
</feature>
<dbReference type="OrthoDB" id="196858at2759"/>
<dbReference type="SUPFAM" id="SSF50978">
    <property type="entry name" value="WD40 repeat-like"/>
    <property type="match status" value="1"/>
</dbReference>
<dbReference type="GO" id="GO:0048188">
    <property type="term" value="C:Set1C/COMPASS complex"/>
    <property type="evidence" value="ECO:0007669"/>
    <property type="project" value="InterPro"/>
</dbReference>
<dbReference type="PANTHER" id="PTHR44040">
    <property type="entry name" value="RETINOBLASTOMA-BINDING PROTEIN 5"/>
    <property type="match status" value="1"/>
</dbReference>
<dbReference type="InterPro" id="IPR015943">
    <property type="entry name" value="WD40/YVTN_repeat-like_dom_sf"/>
</dbReference>
<reference evidence="7 8" key="1">
    <citation type="journal article" date="2018" name="Cell">
        <title>The Chara Genome: Secondary Complexity and Implications for Plant Terrestrialization.</title>
        <authorList>
            <person name="Nishiyama T."/>
            <person name="Sakayama H."/>
            <person name="Vries J.D."/>
            <person name="Buschmann H."/>
            <person name="Saint-Marcoux D."/>
            <person name="Ullrich K.K."/>
            <person name="Haas F.B."/>
            <person name="Vanderstraeten L."/>
            <person name="Becker D."/>
            <person name="Lang D."/>
            <person name="Vosolsobe S."/>
            <person name="Rombauts S."/>
            <person name="Wilhelmsson P.K.I."/>
            <person name="Janitza P."/>
            <person name="Kern R."/>
            <person name="Heyl A."/>
            <person name="Rumpler F."/>
            <person name="Villalobos L.I.A.C."/>
            <person name="Clay J.M."/>
            <person name="Skokan R."/>
            <person name="Toyoda A."/>
            <person name="Suzuki Y."/>
            <person name="Kagoshima H."/>
            <person name="Schijlen E."/>
            <person name="Tajeshwar N."/>
            <person name="Catarino B."/>
            <person name="Hetherington A.J."/>
            <person name="Saltykova A."/>
            <person name="Bonnot C."/>
            <person name="Breuninger H."/>
            <person name="Symeonidi A."/>
            <person name="Radhakrishnan G.V."/>
            <person name="Van Nieuwerburgh F."/>
            <person name="Deforce D."/>
            <person name="Chang C."/>
            <person name="Karol K.G."/>
            <person name="Hedrich R."/>
            <person name="Ulvskov P."/>
            <person name="Glockner G."/>
            <person name="Delwiche C.F."/>
            <person name="Petrasek J."/>
            <person name="Van de Peer Y."/>
            <person name="Friml J."/>
            <person name="Beilby M."/>
            <person name="Dolan L."/>
            <person name="Kohara Y."/>
            <person name="Sugano S."/>
            <person name="Fujiyama A."/>
            <person name="Delaux P.-M."/>
            <person name="Quint M."/>
            <person name="TheiBen G."/>
            <person name="Hagemann M."/>
            <person name="Harholt J."/>
            <person name="Dunand C."/>
            <person name="Zachgo S."/>
            <person name="Langdale J."/>
            <person name="Maumus F."/>
            <person name="Straeten D.V.D."/>
            <person name="Gould S.B."/>
            <person name="Rensing S.A."/>
        </authorList>
    </citation>
    <scope>NUCLEOTIDE SEQUENCE [LARGE SCALE GENOMIC DNA]</scope>
    <source>
        <strain evidence="7 8">S276</strain>
    </source>
</reference>
<dbReference type="InterPro" id="IPR001680">
    <property type="entry name" value="WD40_rpt"/>
</dbReference>
<dbReference type="InterPro" id="IPR019775">
    <property type="entry name" value="WD40_repeat_CS"/>
</dbReference>